<evidence type="ECO:0000313" key="7">
    <source>
        <dbReference type="Proteomes" id="UP001189663"/>
    </source>
</evidence>
<dbReference type="PANTHER" id="PTHR30024">
    <property type="entry name" value="ALIPHATIC SULFONATES-BINDING PROTEIN-RELATED"/>
    <property type="match status" value="1"/>
</dbReference>
<evidence type="ECO:0000313" key="6">
    <source>
        <dbReference type="EMBL" id="CAJ0806244.1"/>
    </source>
</evidence>
<dbReference type="PANTHER" id="PTHR30024:SF47">
    <property type="entry name" value="TAURINE-BINDING PERIPLASMIC PROTEIN"/>
    <property type="match status" value="1"/>
</dbReference>
<evidence type="ECO:0000256" key="1">
    <source>
        <dbReference type="ARBA" id="ARBA00004418"/>
    </source>
</evidence>
<accession>A0ABC8QJP4</accession>
<proteinExistence type="inferred from homology"/>
<comment type="similarity">
    <text evidence="2">Belongs to the bacterial solute-binding protein SsuA/TauA family.</text>
</comment>
<feature type="domain" description="SsuA/THI5-like" evidence="5">
    <location>
        <begin position="54"/>
        <end position="268"/>
    </location>
</feature>
<feature type="signal peptide" evidence="4">
    <location>
        <begin position="1"/>
        <end position="20"/>
    </location>
</feature>
<dbReference type="AlphaFoldDB" id="A0ABC8QJP4"/>
<sequence>MKALAFALVSTGLLTGLAAAHVGAETIAAESGAPAASQRIVLLVDEIKAIRNFPVVLAERLGYLNDGKTTVTVMNIRDDVSTAEMLKDGRVDAVMAYYHHNVVNQSRGIETEAVVTLGVTPGAKVLVANQAKDKYRTLADLRGARFIAGGAGSSKSTLANALILAGGHGVGDYTRLGTDGKEKNIEALRDGRAEFVVAPTPDGDVYESKGVATVFADLTTVDGTRRSFGALFPSSTVYMSSARVQAHPEIARHLADAFVRTLRYINTHTPEQILAVIPSEISGKDRVAYLNVLKQEIPMFANDGRMPEDGAEKEWRILAAANPGYGSVKIDRTYTNVFVDEALKALR</sequence>
<protein>
    <recommendedName>
        <fullName evidence="5">SsuA/THI5-like domain-containing protein</fullName>
    </recommendedName>
</protein>
<feature type="chain" id="PRO_5044751642" description="SsuA/THI5-like domain-containing protein" evidence="4">
    <location>
        <begin position="21"/>
        <end position="347"/>
    </location>
</feature>
<organism evidence="6 7">
    <name type="scientific">Ralstonia holmesii</name>
    <dbReference type="NCBI Taxonomy" id="3058602"/>
    <lineage>
        <taxon>Bacteria</taxon>
        <taxon>Pseudomonadati</taxon>
        <taxon>Pseudomonadota</taxon>
        <taxon>Betaproteobacteria</taxon>
        <taxon>Burkholderiales</taxon>
        <taxon>Burkholderiaceae</taxon>
        <taxon>Ralstonia</taxon>
    </lineage>
</organism>
<evidence type="ECO:0000256" key="2">
    <source>
        <dbReference type="ARBA" id="ARBA00010742"/>
    </source>
</evidence>
<dbReference type="Proteomes" id="UP001189663">
    <property type="component" value="Unassembled WGS sequence"/>
</dbReference>
<dbReference type="RefSeq" id="WP_112187063.1">
    <property type="nucleotide sequence ID" value="NZ_CATZAT010000018.1"/>
</dbReference>
<name>A0ABC8QJP4_9RALS</name>
<comment type="caution">
    <text evidence="6">The sequence shown here is derived from an EMBL/GenBank/DDBJ whole genome shotgun (WGS) entry which is preliminary data.</text>
</comment>
<evidence type="ECO:0000259" key="5">
    <source>
        <dbReference type="Pfam" id="PF09084"/>
    </source>
</evidence>
<dbReference type="Gene3D" id="3.40.190.10">
    <property type="entry name" value="Periplasmic binding protein-like II"/>
    <property type="match status" value="2"/>
</dbReference>
<dbReference type="Pfam" id="PF09084">
    <property type="entry name" value="NMT1"/>
    <property type="match status" value="1"/>
</dbReference>
<dbReference type="EMBL" id="CATZAT010000018">
    <property type="protein sequence ID" value="CAJ0806244.1"/>
    <property type="molecule type" value="Genomic_DNA"/>
</dbReference>
<keyword evidence="3 4" id="KW-0732">Signal</keyword>
<gene>
    <name evidence="6" type="ORF">LMG18096_04762</name>
</gene>
<reference evidence="6 7" key="1">
    <citation type="submission" date="2023-07" db="EMBL/GenBank/DDBJ databases">
        <authorList>
            <person name="Peeters C."/>
        </authorList>
    </citation>
    <scope>NUCLEOTIDE SEQUENCE [LARGE SCALE GENOMIC DNA]</scope>
    <source>
        <strain evidence="6 7">LMG 18096</strain>
    </source>
</reference>
<evidence type="ECO:0000256" key="4">
    <source>
        <dbReference type="SAM" id="SignalP"/>
    </source>
</evidence>
<dbReference type="InterPro" id="IPR015168">
    <property type="entry name" value="SsuA/THI5"/>
</dbReference>
<comment type="subcellular location">
    <subcellularLocation>
        <location evidence="1">Periplasm</location>
    </subcellularLocation>
</comment>
<keyword evidence="7" id="KW-1185">Reference proteome</keyword>
<dbReference type="GO" id="GO:0042597">
    <property type="term" value="C:periplasmic space"/>
    <property type="evidence" value="ECO:0007669"/>
    <property type="project" value="UniProtKB-SubCell"/>
</dbReference>
<dbReference type="SUPFAM" id="SSF53850">
    <property type="entry name" value="Periplasmic binding protein-like II"/>
    <property type="match status" value="1"/>
</dbReference>
<evidence type="ECO:0000256" key="3">
    <source>
        <dbReference type="ARBA" id="ARBA00022729"/>
    </source>
</evidence>